<feature type="region of interest" description="Disordered" evidence="1">
    <location>
        <begin position="1"/>
        <end position="24"/>
    </location>
</feature>
<dbReference type="EMBL" id="KN600135">
    <property type="protein sequence ID" value="KHJ80631.1"/>
    <property type="molecule type" value="Genomic_DNA"/>
</dbReference>
<dbReference type="AlphaFoldDB" id="A0A0B1S9T7"/>
<evidence type="ECO:0008006" key="4">
    <source>
        <dbReference type="Google" id="ProtNLM"/>
    </source>
</evidence>
<dbReference type="Gene3D" id="3.40.33.10">
    <property type="entry name" value="CAP"/>
    <property type="match status" value="1"/>
</dbReference>
<reference evidence="2 3" key="1">
    <citation type="submission" date="2014-03" db="EMBL/GenBank/DDBJ databases">
        <title>Draft genome of the hookworm Oesophagostomum dentatum.</title>
        <authorList>
            <person name="Mitreva M."/>
        </authorList>
    </citation>
    <scope>NUCLEOTIDE SEQUENCE [LARGE SCALE GENOMIC DNA]</scope>
    <source>
        <strain evidence="2 3">OD-Hann</strain>
    </source>
</reference>
<proteinExistence type="predicted"/>
<gene>
    <name evidence="2" type="ORF">OESDEN_19692</name>
</gene>
<dbReference type="InterPro" id="IPR035940">
    <property type="entry name" value="CAP_sf"/>
</dbReference>
<evidence type="ECO:0000313" key="3">
    <source>
        <dbReference type="Proteomes" id="UP000053660"/>
    </source>
</evidence>
<sequence>MPEPTGGVKVPMPEPTGGVKVPIPEPTGGVKVVAALCNASVEHNKRSKFTTPKYVPIYPVSCPNSIIRNEDRETFFKYHNDARRRVAKGEEPNTDGNIDGAKNMHKLVSANVQKMK</sequence>
<dbReference type="SUPFAM" id="SSF55797">
    <property type="entry name" value="PR-1-like"/>
    <property type="match status" value="1"/>
</dbReference>
<protein>
    <recommendedName>
        <fullName evidence="4">SCP domain-containing protein</fullName>
    </recommendedName>
</protein>
<accession>A0A0B1S9T7</accession>
<organism evidence="2 3">
    <name type="scientific">Oesophagostomum dentatum</name>
    <name type="common">Nodular worm</name>
    <dbReference type="NCBI Taxonomy" id="61180"/>
    <lineage>
        <taxon>Eukaryota</taxon>
        <taxon>Metazoa</taxon>
        <taxon>Ecdysozoa</taxon>
        <taxon>Nematoda</taxon>
        <taxon>Chromadorea</taxon>
        <taxon>Rhabditida</taxon>
        <taxon>Rhabditina</taxon>
        <taxon>Rhabditomorpha</taxon>
        <taxon>Strongyloidea</taxon>
        <taxon>Strongylidae</taxon>
        <taxon>Oesophagostomum</taxon>
    </lineage>
</organism>
<name>A0A0B1S9T7_OESDE</name>
<keyword evidence="3" id="KW-1185">Reference proteome</keyword>
<evidence type="ECO:0000313" key="2">
    <source>
        <dbReference type="EMBL" id="KHJ80631.1"/>
    </source>
</evidence>
<dbReference type="Proteomes" id="UP000053660">
    <property type="component" value="Unassembled WGS sequence"/>
</dbReference>
<evidence type="ECO:0000256" key="1">
    <source>
        <dbReference type="SAM" id="MobiDB-lite"/>
    </source>
</evidence>